<dbReference type="Pfam" id="PF10096">
    <property type="entry name" value="DUF2334"/>
    <property type="match status" value="1"/>
</dbReference>
<organism evidence="1 2">
    <name type="scientific">Pendulispora albinea</name>
    <dbReference type="NCBI Taxonomy" id="2741071"/>
    <lineage>
        <taxon>Bacteria</taxon>
        <taxon>Pseudomonadati</taxon>
        <taxon>Myxococcota</taxon>
        <taxon>Myxococcia</taxon>
        <taxon>Myxococcales</taxon>
        <taxon>Sorangiineae</taxon>
        <taxon>Pendulisporaceae</taxon>
        <taxon>Pendulispora</taxon>
    </lineage>
</organism>
<dbReference type="Proteomes" id="UP001370348">
    <property type="component" value="Chromosome"/>
</dbReference>
<dbReference type="EMBL" id="CP089984">
    <property type="protein sequence ID" value="WXB19276.1"/>
    <property type="molecule type" value="Genomic_DNA"/>
</dbReference>
<protein>
    <submittedName>
        <fullName evidence="1">DUF2334 domain-containing protein</fullName>
    </submittedName>
</protein>
<gene>
    <name evidence="1" type="ORF">LZC94_18835</name>
</gene>
<dbReference type="RefSeq" id="WP_394828900.1">
    <property type="nucleotide sequence ID" value="NZ_CP089984.1"/>
</dbReference>
<dbReference type="SUPFAM" id="SSF88713">
    <property type="entry name" value="Glycoside hydrolase/deacetylase"/>
    <property type="match status" value="1"/>
</dbReference>
<evidence type="ECO:0000313" key="1">
    <source>
        <dbReference type="EMBL" id="WXB19276.1"/>
    </source>
</evidence>
<evidence type="ECO:0000313" key="2">
    <source>
        <dbReference type="Proteomes" id="UP001370348"/>
    </source>
</evidence>
<dbReference type="InterPro" id="IPR018763">
    <property type="entry name" value="DUF2334"/>
</dbReference>
<proteinExistence type="predicted"/>
<reference evidence="1 2" key="1">
    <citation type="submission" date="2021-12" db="EMBL/GenBank/DDBJ databases">
        <title>Discovery of the Pendulisporaceae a myxobacterial family with distinct sporulation behavior and unique specialized metabolism.</title>
        <authorList>
            <person name="Garcia R."/>
            <person name="Popoff A."/>
            <person name="Bader C.D."/>
            <person name="Loehr J."/>
            <person name="Walesch S."/>
            <person name="Walt C."/>
            <person name="Boldt J."/>
            <person name="Bunk B."/>
            <person name="Haeckl F.J.F.P.J."/>
            <person name="Gunesch A.P."/>
            <person name="Birkelbach J."/>
            <person name="Nuebel U."/>
            <person name="Pietschmann T."/>
            <person name="Bach T."/>
            <person name="Mueller R."/>
        </authorList>
    </citation>
    <scope>NUCLEOTIDE SEQUENCE [LARGE SCALE GENOMIC DNA]</scope>
    <source>
        <strain evidence="1 2">MSr11954</strain>
    </source>
</reference>
<dbReference type="Gene3D" id="3.20.20.370">
    <property type="entry name" value="Glycoside hydrolase/deacetylase"/>
    <property type="match status" value="1"/>
</dbReference>
<name>A0ABZ2M9S9_9BACT</name>
<keyword evidence="2" id="KW-1185">Reference proteome</keyword>
<accession>A0ABZ2M9S9</accession>
<sequence>MSVHVSIHDVAPAFRSEIELALEMAHARGCKPALLVVPNFHGEHPLEADASFCDWLRTLQAGGHEIFLHGFFHLADAPRLCDDARPGSRASRFFAQRVVSGGEAEFSDVSPEEAKARLTEGERILTGAGLRIDGFIPPAWSMPHWMLGLLQDRGIPYTEDHLYMYAPTTRRKKPSLVLNYASRTPSRLISSVAFCRLARATFPPRIPVPARIAIHPADMRFRLLRHEVGRLLDWAEGNTAPRATDLV</sequence>
<dbReference type="InterPro" id="IPR011330">
    <property type="entry name" value="Glyco_hydro/deAcase_b/a-brl"/>
</dbReference>